<proteinExistence type="predicted"/>
<evidence type="ECO:0000313" key="1">
    <source>
        <dbReference type="EMBL" id="RAH74946.1"/>
    </source>
</evidence>
<evidence type="ECO:0000313" key="2">
    <source>
        <dbReference type="Proteomes" id="UP000249661"/>
    </source>
</evidence>
<sequence>MTSRQRVSIACQACRKRRVKCDGAKPSCSRCTRLKESCEYQHSDEKRKPPSKRYIQSLLSRIESLERQVAQYEGRGPLSPATIPPPPPPPHHQQGHHSTHVSTPQDSVQELVDLCGGLSLGEGEELRFFDSRSNLAMVSEQLDERCHDHLLKFSADRSQRPGVEEMIDVGPAIRGPLLDLFWRWQNPWQYLLHESAWRRSYELRDNDYCTPTLLYAMLAVAARYADEPALSHDFGTYTAGIGFAAKAKQLVVEEMEAPRVSTVVAAALISVAELALDIEPAGWTYIGMAVRMAYTLGLHTDPRPWVESGRLPAEDAEIRSVAWWGCYMIEKLYSLALGRPSACIERDIHTPLPAIVPDVEFKGLEESLKSPPDQHLPLGYSITNFRYTCEMLRLVTGPLDEIYSLSPKITREDRTDIVLKASVALSAFYDRIPSVIRLPSSALGTPLAVHIYYFHIHYHGLNILLHRPFISRQTRSPQAENQRGVDCTHLEECTRSAEALTATLKEVEKHYSLRTATISVIHPCLTAGLIHLCNWTLPSPGVKTRVKKHFLYIMHSLSQMSTAWVWALRAMRLLKLVARRWLPPEEFTGLMANELAYLSGGMGAESVVPVVQGLPDAVGYDPWAEPLWSEGDLVQSGPLFDLGLWEGDGLLSGESGRS</sequence>
<protein>
    <submittedName>
        <fullName evidence="1">Uncharacterized protein</fullName>
    </submittedName>
</protein>
<accession>A0ACD1HN52</accession>
<keyword evidence="2" id="KW-1185">Reference proteome</keyword>
<organism evidence="1 2">
    <name type="scientific">Aspergillus aculeatinus CBS 121060</name>
    <dbReference type="NCBI Taxonomy" id="1448322"/>
    <lineage>
        <taxon>Eukaryota</taxon>
        <taxon>Fungi</taxon>
        <taxon>Dikarya</taxon>
        <taxon>Ascomycota</taxon>
        <taxon>Pezizomycotina</taxon>
        <taxon>Eurotiomycetes</taxon>
        <taxon>Eurotiomycetidae</taxon>
        <taxon>Eurotiales</taxon>
        <taxon>Aspergillaceae</taxon>
        <taxon>Aspergillus</taxon>
        <taxon>Aspergillus subgen. Circumdati</taxon>
    </lineage>
</organism>
<name>A0ACD1HN52_9EURO</name>
<dbReference type="EMBL" id="KZ824934">
    <property type="protein sequence ID" value="RAH74946.1"/>
    <property type="molecule type" value="Genomic_DNA"/>
</dbReference>
<gene>
    <name evidence="1" type="ORF">BO66DRAFT_70252</name>
</gene>
<reference evidence="1" key="1">
    <citation type="submission" date="2018-02" db="EMBL/GenBank/DDBJ databases">
        <title>The genomes of Aspergillus section Nigri reveals drivers in fungal speciation.</title>
        <authorList>
            <consortium name="DOE Joint Genome Institute"/>
            <person name="Vesth T.C."/>
            <person name="Nybo J."/>
            <person name="Theobald S."/>
            <person name="Brandl J."/>
            <person name="Frisvad J.C."/>
            <person name="Nielsen K.F."/>
            <person name="Lyhne E.K."/>
            <person name="Kogle M.E."/>
            <person name="Kuo A."/>
            <person name="Riley R."/>
            <person name="Clum A."/>
            <person name="Nolan M."/>
            <person name="Lipzen A."/>
            <person name="Salamov A."/>
            <person name="Henrissat B."/>
            <person name="Wiebenga A."/>
            <person name="De vries R.P."/>
            <person name="Grigoriev I.V."/>
            <person name="Mortensen U.H."/>
            <person name="Andersen M.R."/>
            <person name="Baker S.E."/>
        </authorList>
    </citation>
    <scope>NUCLEOTIDE SEQUENCE</scope>
    <source>
        <strain evidence="1">CBS 121060</strain>
    </source>
</reference>
<dbReference type="Proteomes" id="UP000249661">
    <property type="component" value="Unassembled WGS sequence"/>
</dbReference>